<keyword evidence="4" id="KW-0804">Transcription</keyword>
<dbReference type="InterPro" id="IPR036390">
    <property type="entry name" value="WH_DNA-bd_sf"/>
</dbReference>
<dbReference type="SUPFAM" id="SSF46785">
    <property type="entry name" value="Winged helix' DNA-binding domain"/>
    <property type="match status" value="1"/>
</dbReference>
<comment type="similarity">
    <text evidence="1">Belongs to the LysR transcriptional regulatory family.</text>
</comment>
<gene>
    <name evidence="6" type="ORF">EXE30_02870</name>
</gene>
<evidence type="ECO:0000313" key="6">
    <source>
        <dbReference type="EMBL" id="RZF55769.1"/>
    </source>
</evidence>
<dbReference type="PANTHER" id="PTHR30537">
    <property type="entry name" value="HTH-TYPE TRANSCRIPTIONAL REGULATOR"/>
    <property type="match status" value="1"/>
</dbReference>
<dbReference type="Proteomes" id="UP000292110">
    <property type="component" value="Unassembled WGS sequence"/>
</dbReference>
<reference evidence="6 7" key="1">
    <citation type="submission" date="2019-02" db="EMBL/GenBank/DDBJ databases">
        <title>The draft genome of Acinetobacter halotolerans strain JCM 31009.</title>
        <authorList>
            <person name="Qin J."/>
            <person name="Feng Y."/>
            <person name="Nemec A."/>
            <person name="Zong Z."/>
        </authorList>
    </citation>
    <scope>NUCLEOTIDE SEQUENCE [LARGE SCALE GENOMIC DNA]</scope>
    <source>
        <strain evidence="6 7">JCM 31009</strain>
    </source>
</reference>
<evidence type="ECO:0000313" key="7">
    <source>
        <dbReference type="Proteomes" id="UP000292110"/>
    </source>
</evidence>
<proteinExistence type="inferred from homology"/>
<name>A0A4V2DB85_9GAMM</name>
<dbReference type="FunFam" id="1.10.10.10:FF:000001">
    <property type="entry name" value="LysR family transcriptional regulator"/>
    <property type="match status" value="1"/>
</dbReference>
<dbReference type="InterPro" id="IPR000847">
    <property type="entry name" value="LysR_HTH_N"/>
</dbReference>
<dbReference type="Pfam" id="PF03466">
    <property type="entry name" value="LysR_substrate"/>
    <property type="match status" value="1"/>
</dbReference>
<dbReference type="GO" id="GO:0003677">
    <property type="term" value="F:DNA binding"/>
    <property type="evidence" value="ECO:0007669"/>
    <property type="project" value="UniProtKB-KW"/>
</dbReference>
<evidence type="ECO:0000256" key="1">
    <source>
        <dbReference type="ARBA" id="ARBA00009437"/>
    </source>
</evidence>
<dbReference type="InterPro" id="IPR036388">
    <property type="entry name" value="WH-like_DNA-bd_sf"/>
</dbReference>
<dbReference type="RefSeq" id="WP_130161113.1">
    <property type="nucleotide sequence ID" value="NZ_SGIM01000002.1"/>
</dbReference>
<evidence type="ECO:0000256" key="3">
    <source>
        <dbReference type="ARBA" id="ARBA00023125"/>
    </source>
</evidence>
<dbReference type="PANTHER" id="PTHR30537:SF5">
    <property type="entry name" value="HTH-TYPE TRANSCRIPTIONAL ACTIVATOR TTDR-RELATED"/>
    <property type="match status" value="1"/>
</dbReference>
<organism evidence="6 7">
    <name type="scientific">Acinetobacter halotolerans</name>
    <dbReference type="NCBI Taxonomy" id="1752076"/>
    <lineage>
        <taxon>Bacteria</taxon>
        <taxon>Pseudomonadati</taxon>
        <taxon>Pseudomonadota</taxon>
        <taxon>Gammaproteobacteria</taxon>
        <taxon>Moraxellales</taxon>
        <taxon>Moraxellaceae</taxon>
        <taxon>Acinetobacter</taxon>
    </lineage>
</organism>
<dbReference type="Gene3D" id="3.40.190.290">
    <property type="match status" value="1"/>
</dbReference>
<keyword evidence="7" id="KW-1185">Reference proteome</keyword>
<keyword evidence="3" id="KW-0238">DNA-binding</keyword>
<sequence length="306" mass="34843">MTQQLKRIMLSSVELFCLVAERKSFSQAATVAGLTPAAVSRSIARLEQRLNTQLFIRSTRQVRLTDNGELYFQQCRNALNQIIDAEQILKNQHQQLSGKIRMSVPTPYGHYRILPLLPLFMQRYPEIQIDIQLTNTNIDFIGEGFDLAIRGRHPKDSNLIARTLELAALVVVASPEYLESKTPPHSLQELDQHECIQFILPSTGKNVPWLFKVENEIIEYRTRGKLRCLDDILGTVTLAKQSAGLLQTYRFIVEQDIENGHLIEVLQPFSGTTRPFSLLYPSQKYASAHIRAFIDFLVTHLKADIA</sequence>
<evidence type="ECO:0000256" key="2">
    <source>
        <dbReference type="ARBA" id="ARBA00023015"/>
    </source>
</evidence>
<evidence type="ECO:0000256" key="4">
    <source>
        <dbReference type="ARBA" id="ARBA00023163"/>
    </source>
</evidence>
<dbReference type="AlphaFoldDB" id="A0A4V2DB85"/>
<dbReference type="EMBL" id="SGIM01000002">
    <property type="protein sequence ID" value="RZF55769.1"/>
    <property type="molecule type" value="Genomic_DNA"/>
</dbReference>
<keyword evidence="2" id="KW-0805">Transcription regulation</keyword>
<dbReference type="CDD" id="cd08422">
    <property type="entry name" value="PBP2_CrgA_like"/>
    <property type="match status" value="1"/>
</dbReference>
<dbReference type="SUPFAM" id="SSF53850">
    <property type="entry name" value="Periplasmic binding protein-like II"/>
    <property type="match status" value="1"/>
</dbReference>
<dbReference type="Gene3D" id="1.10.10.10">
    <property type="entry name" value="Winged helix-like DNA-binding domain superfamily/Winged helix DNA-binding domain"/>
    <property type="match status" value="1"/>
</dbReference>
<accession>A0A4V2DB85</accession>
<dbReference type="InterPro" id="IPR058163">
    <property type="entry name" value="LysR-type_TF_proteobact-type"/>
</dbReference>
<comment type="caution">
    <text evidence="6">The sequence shown here is derived from an EMBL/GenBank/DDBJ whole genome shotgun (WGS) entry which is preliminary data.</text>
</comment>
<dbReference type="Pfam" id="PF00126">
    <property type="entry name" value="HTH_1"/>
    <property type="match status" value="1"/>
</dbReference>
<feature type="domain" description="HTH lysR-type" evidence="5">
    <location>
        <begin position="8"/>
        <end position="65"/>
    </location>
</feature>
<dbReference type="GO" id="GO:0003700">
    <property type="term" value="F:DNA-binding transcription factor activity"/>
    <property type="evidence" value="ECO:0007669"/>
    <property type="project" value="InterPro"/>
</dbReference>
<dbReference type="PROSITE" id="PS50931">
    <property type="entry name" value="HTH_LYSR"/>
    <property type="match status" value="1"/>
</dbReference>
<protein>
    <submittedName>
        <fullName evidence="6">LysR family transcriptional regulator</fullName>
    </submittedName>
</protein>
<dbReference type="InterPro" id="IPR005119">
    <property type="entry name" value="LysR_subst-bd"/>
</dbReference>
<evidence type="ECO:0000259" key="5">
    <source>
        <dbReference type="PROSITE" id="PS50931"/>
    </source>
</evidence>